<feature type="transmembrane region" description="Helical" evidence="10">
    <location>
        <begin position="333"/>
        <end position="359"/>
    </location>
</feature>
<dbReference type="RefSeq" id="WP_060747856.1">
    <property type="nucleotide sequence ID" value="NZ_LNTA01000044.1"/>
</dbReference>
<dbReference type="EMBL" id="LNTA01000044">
    <property type="protein sequence ID" value="KWV15944.1"/>
    <property type="molecule type" value="Genomic_DNA"/>
</dbReference>
<feature type="transmembrane region" description="Helical" evidence="10">
    <location>
        <begin position="29"/>
        <end position="53"/>
    </location>
</feature>
<evidence type="ECO:0000313" key="11">
    <source>
        <dbReference type="EMBL" id="KWV15944.1"/>
    </source>
</evidence>
<keyword evidence="3 10" id="KW-0812">Transmembrane</keyword>
<dbReference type="OrthoDB" id="9767361at2"/>
<name>A0A109HPD1_XANCT</name>
<keyword evidence="2" id="KW-0813">Transport</keyword>
<dbReference type="InterPro" id="IPR050368">
    <property type="entry name" value="ClC-type_chloride_channel"/>
</dbReference>
<protein>
    <submittedName>
        <fullName evidence="11">Chloride channel protein</fullName>
    </submittedName>
</protein>
<keyword evidence="6 10" id="KW-0472">Membrane</keyword>
<dbReference type="SUPFAM" id="SSF81340">
    <property type="entry name" value="Clc chloride channel"/>
    <property type="match status" value="1"/>
</dbReference>
<evidence type="ECO:0000256" key="9">
    <source>
        <dbReference type="ARBA" id="ARBA00023303"/>
    </source>
</evidence>
<keyword evidence="4 10" id="KW-1133">Transmembrane helix</keyword>
<dbReference type="InterPro" id="IPR001807">
    <property type="entry name" value="ClC"/>
</dbReference>
<dbReference type="GO" id="GO:0005254">
    <property type="term" value="F:chloride channel activity"/>
    <property type="evidence" value="ECO:0007669"/>
    <property type="project" value="UniProtKB-KW"/>
</dbReference>
<evidence type="ECO:0000256" key="8">
    <source>
        <dbReference type="ARBA" id="ARBA00023214"/>
    </source>
</evidence>
<feature type="transmembrane region" description="Helical" evidence="10">
    <location>
        <begin position="167"/>
        <end position="191"/>
    </location>
</feature>
<proteinExistence type="predicted"/>
<comment type="caution">
    <text evidence="11">The sequence shown here is derived from an EMBL/GenBank/DDBJ whole genome shotgun (WGS) entry which is preliminary data.</text>
</comment>
<feature type="transmembrane region" description="Helical" evidence="10">
    <location>
        <begin position="403"/>
        <end position="422"/>
    </location>
</feature>
<evidence type="ECO:0000256" key="2">
    <source>
        <dbReference type="ARBA" id="ARBA00022448"/>
    </source>
</evidence>
<sequence length="468" mass="48795">MQSPDPAPPPRMHHRLRPLLSHESWKQRAVLWGGAVAVALVAIVFAKASDAAFHLFQRIIAHSPWWALLLTPSVFALLAWLTNGVLRPTRGSGIPQVIAALEQPDDAFRQTNLSLRVSAGKLMLTTLALLGGASVGREGPTVHVGASLMYVLGRWFGFRDPRQASHFLLAGGAAGIAAAFNTPLAGVVFAIEELSGRFEHRFSGTLLTAVIVGGVISLGLLGNYTYFGKVSAALPLGRAWLAIVLCGVVAGLLGGAFSRMVLATVAGKPRWLGALRSRHPVLLAAACGLALVALGLVFGNGAFGTGYEQARSLVQGHASVGHEFGLMKLLANLVSYVAGIPGGLFSPALAVGAGVGHNLAVLMPDVDPRTFVLLGMCAYLTGVTQAPLTSAVISLELTDSSDMLLPILATVLIARGASALVCRTPIYRGLAEHLLAVPPQPPVPEEAPTPLVVELAGDSGEDEAPPRT</sequence>
<feature type="transmembrane region" description="Helical" evidence="10">
    <location>
        <begin position="203"/>
        <end position="227"/>
    </location>
</feature>
<dbReference type="PANTHER" id="PTHR43427">
    <property type="entry name" value="CHLORIDE CHANNEL PROTEIN CLC-E"/>
    <property type="match status" value="1"/>
</dbReference>
<evidence type="ECO:0000256" key="1">
    <source>
        <dbReference type="ARBA" id="ARBA00004141"/>
    </source>
</evidence>
<keyword evidence="9" id="KW-0407">Ion channel</keyword>
<keyword evidence="5" id="KW-0406">Ion transport</keyword>
<comment type="subcellular location">
    <subcellularLocation>
        <location evidence="1">Membrane</location>
        <topology evidence="1">Multi-pass membrane protein</topology>
    </subcellularLocation>
</comment>
<evidence type="ECO:0000256" key="10">
    <source>
        <dbReference type="SAM" id="Phobius"/>
    </source>
</evidence>
<dbReference type="PRINTS" id="PR00762">
    <property type="entry name" value="CLCHANNEL"/>
</dbReference>
<feature type="transmembrane region" description="Helical" evidence="10">
    <location>
        <begin position="239"/>
        <end position="262"/>
    </location>
</feature>
<reference evidence="11 12" key="1">
    <citation type="submission" date="2015-11" db="EMBL/GenBank/DDBJ databases">
        <title>Long Read and Single Molecule DNA Sequencing Simplifies Genome Assembly and TAL Effector Gene Analysis of Xanthomonas translucens.</title>
        <authorList>
            <person name="Peng Z."/>
            <person name="Hu Y."/>
            <person name="Xie J."/>
            <person name="Potnis N."/>
            <person name="Akhunova A."/>
            <person name="Jones J."/>
            <person name="Liu Z."/>
            <person name="White F."/>
            <person name="Liu S."/>
        </authorList>
    </citation>
    <scope>NUCLEOTIDE SEQUENCE [LARGE SCALE GENOMIC DNA]</scope>
    <source>
        <strain evidence="11 12">B1</strain>
    </source>
</reference>
<dbReference type="AlphaFoldDB" id="A0A109HPD1"/>
<evidence type="ECO:0000256" key="6">
    <source>
        <dbReference type="ARBA" id="ARBA00023136"/>
    </source>
</evidence>
<organism evidence="11 12">
    <name type="scientific">Xanthomonas campestris pv. translucens</name>
    <dbReference type="NCBI Taxonomy" id="343"/>
    <lineage>
        <taxon>Bacteria</taxon>
        <taxon>Pseudomonadati</taxon>
        <taxon>Pseudomonadota</taxon>
        <taxon>Gammaproteobacteria</taxon>
        <taxon>Lysobacterales</taxon>
        <taxon>Lysobacteraceae</taxon>
        <taxon>Xanthomonas</taxon>
        <taxon>Xanthomonas translucens group</taxon>
    </lineage>
</organism>
<dbReference type="InterPro" id="IPR014743">
    <property type="entry name" value="Cl-channel_core"/>
</dbReference>
<evidence type="ECO:0000256" key="3">
    <source>
        <dbReference type="ARBA" id="ARBA00022692"/>
    </source>
</evidence>
<dbReference type="PANTHER" id="PTHR43427:SF6">
    <property type="entry name" value="CHLORIDE CHANNEL PROTEIN CLC-E"/>
    <property type="match status" value="1"/>
</dbReference>
<keyword evidence="8" id="KW-0868">Chloride</keyword>
<dbReference type="Proteomes" id="UP000055854">
    <property type="component" value="Unassembled WGS sequence"/>
</dbReference>
<feature type="transmembrane region" description="Helical" evidence="10">
    <location>
        <begin position="65"/>
        <end position="82"/>
    </location>
</feature>
<gene>
    <name evidence="11" type="ORF">ATB53_10790</name>
</gene>
<dbReference type="CDD" id="cd01034">
    <property type="entry name" value="EriC_like"/>
    <property type="match status" value="1"/>
</dbReference>
<accession>A0A109HPD1</accession>
<evidence type="ECO:0000256" key="4">
    <source>
        <dbReference type="ARBA" id="ARBA00022989"/>
    </source>
</evidence>
<feature type="transmembrane region" description="Helical" evidence="10">
    <location>
        <begin position="371"/>
        <end position="397"/>
    </location>
</feature>
<dbReference type="Pfam" id="PF00654">
    <property type="entry name" value="Voltage_CLC"/>
    <property type="match status" value="1"/>
</dbReference>
<dbReference type="Gene3D" id="1.10.3080.10">
    <property type="entry name" value="Clc chloride channel"/>
    <property type="match status" value="1"/>
</dbReference>
<evidence type="ECO:0000256" key="5">
    <source>
        <dbReference type="ARBA" id="ARBA00023065"/>
    </source>
</evidence>
<dbReference type="GO" id="GO:0034707">
    <property type="term" value="C:chloride channel complex"/>
    <property type="evidence" value="ECO:0007669"/>
    <property type="project" value="UniProtKB-KW"/>
</dbReference>
<feature type="transmembrane region" description="Helical" evidence="10">
    <location>
        <begin position="282"/>
        <end position="303"/>
    </location>
</feature>
<evidence type="ECO:0000256" key="7">
    <source>
        <dbReference type="ARBA" id="ARBA00023173"/>
    </source>
</evidence>
<evidence type="ECO:0000313" key="12">
    <source>
        <dbReference type="Proteomes" id="UP000055854"/>
    </source>
</evidence>
<keyword evidence="7" id="KW-0869">Chloride channel</keyword>